<dbReference type="Proteomes" id="UP000242930">
    <property type="component" value="Unassembled WGS sequence"/>
</dbReference>
<dbReference type="GO" id="GO:0016491">
    <property type="term" value="F:oxidoreductase activity"/>
    <property type="evidence" value="ECO:0007669"/>
    <property type="project" value="UniProtKB-KW"/>
</dbReference>
<keyword evidence="3" id="KW-0479">Metal-binding</keyword>
<dbReference type="InterPro" id="IPR036136">
    <property type="entry name" value="Nit/Sulf_reduc_fer-like_dom_sf"/>
</dbReference>
<evidence type="ECO:0000313" key="11">
    <source>
        <dbReference type="Proteomes" id="UP000242930"/>
    </source>
</evidence>
<keyword evidence="1" id="KW-0004">4Fe-4S</keyword>
<dbReference type="SUPFAM" id="SSF56014">
    <property type="entry name" value="Nitrite and sulphite reductase 4Fe-4S domain-like"/>
    <property type="match status" value="2"/>
</dbReference>
<evidence type="ECO:0000256" key="4">
    <source>
        <dbReference type="ARBA" id="ARBA00023002"/>
    </source>
</evidence>
<gene>
    <name evidence="10" type="ORF">SAMN05216201_10557</name>
</gene>
<dbReference type="Gene3D" id="3.30.413.10">
    <property type="entry name" value="Sulfite Reductase Hemoprotein, domain 1"/>
    <property type="match status" value="2"/>
</dbReference>
<protein>
    <submittedName>
        <fullName evidence="10">Sulfite reductase (NADPH) hemoprotein beta-component</fullName>
    </submittedName>
</protein>
<feature type="domain" description="Nitrite/Sulfite reductase ferredoxin-like" evidence="9">
    <location>
        <begin position="82"/>
        <end position="139"/>
    </location>
</feature>
<dbReference type="STRING" id="915471.SAMN05216201_10557"/>
<dbReference type="GO" id="GO:0020037">
    <property type="term" value="F:heme binding"/>
    <property type="evidence" value="ECO:0007669"/>
    <property type="project" value="InterPro"/>
</dbReference>
<evidence type="ECO:0000256" key="2">
    <source>
        <dbReference type="ARBA" id="ARBA00022617"/>
    </source>
</evidence>
<evidence type="ECO:0000313" key="10">
    <source>
        <dbReference type="EMBL" id="SEJ14682.1"/>
    </source>
</evidence>
<evidence type="ECO:0000259" key="9">
    <source>
        <dbReference type="Pfam" id="PF03460"/>
    </source>
</evidence>
<dbReference type="Gene3D" id="3.90.480.20">
    <property type="match status" value="2"/>
</dbReference>
<dbReference type="Pfam" id="PF01077">
    <property type="entry name" value="NIR_SIR"/>
    <property type="match status" value="2"/>
</dbReference>
<dbReference type="FunFam" id="3.30.413.10:FF:000016">
    <property type="entry name" value="Sulfite reductase subunit beta"/>
    <property type="match status" value="1"/>
</dbReference>
<dbReference type="InterPro" id="IPR006067">
    <property type="entry name" value="NO2/SO3_Rdtase_4Fe4S_dom"/>
</dbReference>
<evidence type="ECO:0000259" key="8">
    <source>
        <dbReference type="Pfam" id="PF01077"/>
    </source>
</evidence>
<keyword evidence="11" id="KW-1185">Reference proteome</keyword>
<name>A0A1H6WQC3_9PSED</name>
<dbReference type="InterPro" id="IPR005117">
    <property type="entry name" value="NiRdtase/SiRdtase_haem-b_fer"/>
</dbReference>
<keyword evidence="4" id="KW-0560">Oxidoreductase</keyword>
<evidence type="ECO:0000256" key="5">
    <source>
        <dbReference type="ARBA" id="ARBA00023004"/>
    </source>
</evidence>
<organism evidence="10 11">
    <name type="scientific">Pseudomonas linyingensis</name>
    <dbReference type="NCBI Taxonomy" id="915471"/>
    <lineage>
        <taxon>Bacteria</taxon>
        <taxon>Pseudomonadati</taxon>
        <taxon>Pseudomonadota</taxon>
        <taxon>Gammaproteobacteria</taxon>
        <taxon>Pseudomonadales</taxon>
        <taxon>Pseudomonadaceae</taxon>
        <taxon>Pseudomonas</taxon>
    </lineage>
</organism>
<keyword evidence="6" id="KW-0411">Iron-sulfur</keyword>
<evidence type="ECO:0000256" key="7">
    <source>
        <dbReference type="SAM" id="MobiDB-lite"/>
    </source>
</evidence>
<feature type="domain" description="Nitrite/sulphite reductase 4Fe-4S" evidence="8">
    <location>
        <begin position="440"/>
        <end position="576"/>
    </location>
</feature>
<dbReference type="FunFam" id="3.30.413.10:FF:000020">
    <property type="entry name" value="Sulfite reductase"/>
    <property type="match status" value="1"/>
</dbReference>
<sequence>MRAADAPRGPPDAPQRAAATADSLRADHYMYVYDEYDQRIIEERVAQFRGQTERYLAGELGEEEFRPLRLQNGLYIQRHAPMLRVCVPYGLLSAPQLRMLAKLARDYDKNYAHISTRQNVQYNWPKLEDVPDMLAELASVQMHAIQTSGNCIRNVTTDQFAGVAADEVIDPRPWCEIIRQWATFHPEFAHLPRKFKIAVNGSAADRAAIEVHDIGLEPVRNAAGELGFRVLVGGGLGRTPIVGSFINEFLPWQHLITYLEAILRVYNRYGRRDNKYKARIKILVKALTPEVFAERVAAEWAHLKDGPATLIQEELDRVAQHFVDPAYQALEDQSAALAALDAEHPGFARWRSRNVVAHKKPGYAAVTLSLKPTGIAPGDVTDQQFDAIADLAERYSFGEARTSHEQNIILADVEQSKLFTLWGELRELGLATPNIGLLTDIICCPGGDFCSLANAKSIPIAEAIQRRFDDLDYVFDLGEIDLNISGCMNACGHHHIGNIGILGVDKKGEEFYQVSLGGEAGRNASLGQILGPSFAQDDMADVIAKVIEVYVEKRNEEERFIDTFRRIGIDSFKERVYAKNH</sequence>
<evidence type="ECO:0000256" key="1">
    <source>
        <dbReference type="ARBA" id="ARBA00022485"/>
    </source>
</evidence>
<dbReference type="GO" id="GO:0046872">
    <property type="term" value="F:metal ion binding"/>
    <property type="evidence" value="ECO:0007669"/>
    <property type="project" value="UniProtKB-KW"/>
</dbReference>
<proteinExistence type="predicted"/>
<reference evidence="11" key="1">
    <citation type="submission" date="2016-10" db="EMBL/GenBank/DDBJ databases">
        <authorList>
            <person name="Varghese N."/>
            <person name="Submissions S."/>
        </authorList>
    </citation>
    <scope>NUCLEOTIDE SEQUENCE [LARGE SCALE GENOMIC DNA]</scope>
    <source>
        <strain evidence="11">LMG 25967</strain>
    </source>
</reference>
<dbReference type="GO" id="GO:0051539">
    <property type="term" value="F:4 iron, 4 sulfur cluster binding"/>
    <property type="evidence" value="ECO:0007669"/>
    <property type="project" value="UniProtKB-KW"/>
</dbReference>
<dbReference type="PANTHER" id="PTHR32439:SF9">
    <property type="entry name" value="BLR3264 PROTEIN"/>
    <property type="match status" value="1"/>
</dbReference>
<dbReference type="InterPro" id="IPR051329">
    <property type="entry name" value="NIR_SIR_4Fe-4S"/>
</dbReference>
<dbReference type="AlphaFoldDB" id="A0A1H6WQC3"/>
<feature type="domain" description="Nitrite/sulphite reductase 4Fe-4S" evidence="8">
    <location>
        <begin position="148"/>
        <end position="302"/>
    </location>
</feature>
<evidence type="ECO:0000256" key="3">
    <source>
        <dbReference type="ARBA" id="ARBA00022723"/>
    </source>
</evidence>
<dbReference type="Pfam" id="PF03460">
    <property type="entry name" value="NIR_SIR_ferr"/>
    <property type="match status" value="2"/>
</dbReference>
<dbReference type="PANTHER" id="PTHR32439">
    <property type="entry name" value="FERREDOXIN--NITRITE REDUCTASE, CHLOROPLASTIC"/>
    <property type="match status" value="1"/>
</dbReference>
<evidence type="ECO:0000256" key="6">
    <source>
        <dbReference type="ARBA" id="ARBA00023014"/>
    </source>
</evidence>
<dbReference type="InterPro" id="IPR045854">
    <property type="entry name" value="NO2/SO3_Rdtase_4Fe4S_sf"/>
</dbReference>
<feature type="region of interest" description="Disordered" evidence="7">
    <location>
        <begin position="1"/>
        <end position="20"/>
    </location>
</feature>
<keyword evidence="2" id="KW-0349">Heme</keyword>
<dbReference type="EMBL" id="FNZE01000005">
    <property type="protein sequence ID" value="SEJ14682.1"/>
    <property type="molecule type" value="Genomic_DNA"/>
</dbReference>
<keyword evidence="5" id="KW-0408">Iron</keyword>
<feature type="domain" description="Nitrite/Sulfite reductase ferredoxin-like" evidence="9">
    <location>
        <begin position="376"/>
        <end position="427"/>
    </location>
</feature>
<accession>A0A1H6WQC3</accession>
<dbReference type="SUPFAM" id="SSF55124">
    <property type="entry name" value="Nitrite/Sulfite reductase N-terminal domain-like"/>
    <property type="match status" value="2"/>
</dbReference>